<dbReference type="RefSeq" id="WP_144353080.1">
    <property type="nucleotide sequence ID" value="NZ_CP036260.1"/>
</dbReference>
<dbReference type="Proteomes" id="UP000320776">
    <property type="component" value="Plasmid pSPTER"/>
</dbReference>
<evidence type="ECO:0000259" key="2">
    <source>
        <dbReference type="Pfam" id="PF07331"/>
    </source>
</evidence>
<accession>A0A517E1B1</accession>
<dbReference type="KEGG" id="sted:SPTER_48830"/>
<keyword evidence="1" id="KW-0472">Membrane</keyword>
<evidence type="ECO:0000256" key="1">
    <source>
        <dbReference type="SAM" id="Phobius"/>
    </source>
</evidence>
<gene>
    <name evidence="3" type="ORF">SPTER_48830</name>
</gene>
<keyword evidence="4" id="KW-1185">Reference proteome</keyword>
<organism evidence="3 4">
    <name type="scientific">Sporomusa termitida</name>
    <dbReference type="NCBI Taxonomy" id="2377"/>
    <lineage>
        <taxon>Bacteria</taxon>
        <taxon>Bacillati</taxon>
        <taxon>Bacillota</taxon>
        <taxon>Negativicutes</taxon>
        <taxon>Selenomonadales</taxon>
        <taxon>Sporomusaceae</taxon>
        <taxon>Sporomusa</taxon>
    </lineage>
</organism>
<geneLocation type="plasmid" evidence="4">
    <name>pspter</name>
</geneLocation>
<keyword evidence="1" id="KW-1133">Transmembrane helix</keyword>
<feature type="transmembrane region" description="Helical" evidence="1">
    <location>
        <begin position="42"/>
        <end position="63"/>
    </location>
</feature>
<feature type="transmembrane region" description="Helical" evidence="1">
    <location>
        <begin position="119"/>
        <end position="143"/>
    </location>
</feature>
<name>A0A517E1B1_9FIRM</name>
<proteinExistence type="predicted"/>
<dbReference type="AlphaFoldDB" id="A0A517E1B1"/>
<evidence type="ECO:0000313" key="4">
    <source>
        <dbReference type="Proteomes" id="UP000320776"/>
    </source>
</evidence>
<keyword evidence="1" id="KW-0812">Transmembrane</keyword>
<dbReference type="InterPro" id="IPR009936">
    <property type="entry name" value="DUF1468"/>
</dbReference>
<dbReference type="EMBL" id="CP036260">
    <property type="protein sequence ID" value="QDR83392.1"/>
    <property type="molecule type" value="Genomic_DNA"/>
</dbReference>
<dbReference type="Pfam" id="PF07331">
    <property type="entry name" value="TctB"/>
    <property type="match status" value="1"/>
</dbReference>
<feature type="transmembrane region" description="Helical" evidence="1">
    <location>
        <begin position="84"/>
        <end position="113"/>
    </location>
</feature>
<keyword evidence="3" id="KW-0614">Plasmid</keyword>
<reference evidence="3 4" key="1">
    <citation type="submission" date="2019-02" db="EMBL/GenBank/DDBJ databases">
        <title>Closed genome of Sporomusa termitida DSM 4440.</title>
        <authorList>
            <person name="Poehlein A."/>
            <person name="Daniel R."/>
        </authorList>
    </citation>
    <scope>NUCLEOTIDE SEQUENCE [LARGE SCALE GENOMIC DNA]</scope>
    <source>
        <strain evidence="3 4">DSM 4440</strain>
        <plasmid evidence="4">pspter</plasmid>
    </source>
</reference>
<dbReference type="OrthoDB" id="2454096at2"/>
<sequence length="152" mass="17322">MYKNASLWAGGFFLLFSLLFFSASFGYSYQSRLGNGIGPGFLPFWLSLFMLIFSVLYLGYAITKERIDFSTVLPDKEGLKNTGLIFLYMIIFTAIVEYAGFVIATSLMLFLMFSGYLRWYYNVIVSLGTSVLLYWIFAILLSVPLPVSMFGW</sequence>
<protein>
    <submittedName>
        <fullName evidence="3">Tripartite tricarboxylate transporter TctB family protein</fullName>
    </submittedName>
</protein>
<evidence type="ECO:0000313" key="3">
    <source>
        <dbReference type="EMBL" id="QDR83392.1"/>
    </source>
</evidence>
<feature type="domain" description="DUF1468" evidence="2">
    <location>
        <begin position="8"/>
        <end position="146"/>
    </location>
</feature>